<reference evidence="2" key="1">
    <citation type="journal article" date="2022" name="Int. J. Syst. Evol. Microbiol.">
        <title>Anaeromyxobacter oryzae sp. nov., Anaeromyxobacter diazotrophicus sp. nov. and Anaeromyxobacter paludicola sp. nov., isolated from paddy soils.</title>
        <authorList>
            <person name="Itoh H."/>
            <person name="Xu Z."/>
            <person name="Mise K."/>
            <person name="Masuda Y."/>
            <person name="Ushijima N."/>
            <person name="Hayakawa C."/>
            <person name="Shiratori Y."/>
            <person name="Senoo K."/>
        </authorList>
    </citation>
    <scope>NUCLEOTIDE SEQUENCE [LARGE SCALE GENOMIC DNA]</scope>
    <source>
        <strain evidence="2">Red630</strain>
    </source>
</reference>
<dbReference type="EMBL" id="AP025592">
    <property type="protein sequence ID" value="BDG08878.1"/>
    <property type="molecule type" value="Genomic_DNA"/>
</dbReference>
<protein>
    <submittedName>
        <fullName evidence="1">Uncharacterized protein</fullName>
    </submittedName>
</protein>
<sequence length="125" mass="13284">MLQGRGVSPFANLRLVRADATPAPGPGRATRHRRPAAWLLAGVALGALLWASASPPGALRAIPAGERAALLSRTVDELRRSCADGRPQALADHCRELATFASRFDECGGPCAELVRRELAPRPTR</sequence>
<evidence type="ECO:0000313" key="1">
    <source>
        <dbReference type="EMBL" id="BDG08878.1"/>
    </source>
</evidence>
<accession>A0ABN6NAC1</accession>
<dbReference type="Proteomes" id="UP001162734">
    <property type="component" value="Chromosome"/>
</dbReference>
<organism evidence="1 2">
    <name type="scientific">Anaeromyxobacter paludicola</name>
    <dbReference type="NCBI Taxonomy" id="2918171"/>
    <lineage>
        <taxon>Bacteria</taxon>
        <taxon>Pseudomonadati</taxon>
        <taxon>Myxococcota</taxon>
        <taxon>Myxococcia</taxon>
        <taxon>Myxococcales</taxon>
        <taxon>Cystobacterineae</taxon>
        <taxon>Anaeromyxobacteraceae</taxon>
        <taxon>Anaeromyxobacter</taxon>
    </lineage>
</organism>
<proteinExistence type="predicted"/>
<evidence type="ECO:0000313" key="2">
    <source>
        <dbReference type="Proteomes" id="UP001162734"/>
    </source>
</evidence>
<name>A0ABN6NAC1_9BACT</name>
<keyword evidence="2" id="KW-1185">Reference proteome</keyword>
<gene>
    <name evidence="1" type="ORF">AMPC_19910</name>
</gene>